<dbReference type="Proteomes" id="UP000185680">
    <property type="component" value="Chromosome"/>
</dbReference>
<feature type="signal peptide" evidence="6">
    <location>
        <begin position="1"/>
        <end position="27"/>
    </location>
</feature>
<dbReference type="EMBL" id="CP017476">
    <property type="protein sequence ID" value="AOW14111.1"/>
    <property type="molecule type" value="Genomic_DNA"/>
</dbReference>
<dbReference type="KEGG" id="hyl:LPB072_15955"/>
<dbReference type="SUPFAM" id="SSF56235">
    <property type="entry name" value="N-terminal nucleophile aminohydrolases (Ntn hydrolases)"/>
    <property type="match status" value="1"/>
</dbReference>
<evidence type="ECO:0000256" key="5">
    <source>
        <dbReference type="SAM" id="MobiDB-lite"/>
    </source>
</evidence>
<protein>
    <submittedName>
        <fullName evidence="7">Gamma-glutamyltransferase</fullName>
    </submittedName>
</protein>
<organism evidence="7 10">
    <name type="scientific">Hydrogenophaga crassostreae</name>
    <dbReference type="NCBI Taxonomy" id="1763535"/>
    <lineage>
        <taxon>Bacteria</taxon>
        <taxon>Pseudomonadati</taxon>
        <taxon>Pseudomonadota</taxon>
        <taxon>Betaproteobacteria</taxon>
        <taxon>Burkholderiales</taxon>
        <taxon>Comamonadaceae</taxon>
        <taxon>Hydrogenophaga</taxon>
    </lineage>
</organism>
<dbReference type="STRING" id="1763535.LPB072_15955"/>
<dbReference type="EMBL" id="LVWD01000011">
    <property type="protein sequence ID" value="OAD42167.1"/>
    <property type="molecule type" value="Genomic_DNA"/>
</dbReference>
<dbReference type="Gene3D" id="3.60.20.40">
    <property type="match status" value="1"/>
</dbReference>
<evidence type="ECO:0000313" key="7">
    <source>
        <dbReference type="EMBL" id="AOW14111.1"/>
    </source>
</evidence>
<keyword evidence="3" id="KW-0378">Hydrolase</keyword>
<dbReference type="AlphaFoldDB" id="A0A167I597"/>
<evidence type="ECO:0000256" key="6">
    <source>
        <dbReference type="SAM" id="SignalP"/>
    </source>
</evidence>
<evidence type="ECO:0000256" key="1">
    <source>
        <dbReference type="ARBA" id="ARBA00009381"/>
    </source>
</evidence>
<evidence type="ECO:0000256" key="3">
    <source>
        <dbReference type="ARBA" id="ARBA00022801"/>
    </source>
</evidence>
<dbReference type="GO" id="GO:0016787">
    <property type="term" value="F:hydrolase activity"/>
    <property type="evidence" value="ECO:0007669"/>
    <property type="project" value="UniProtKB-KW"/>
</dbReference>
<evidence type="ECO:0000313" key="9">
    <source>
        <dbReference type="Proteomes" id="UP000185657"/>
    </source>
</evidence>
<keyword evidence="6" id="KW-0732">Signal</keyword>
<evidence type="ECO:0000256" key="4">
    <source>
        <dbReference type="ARBA" id="ARBA00023145"/>
    </source>
</evidence>
<evidence type="ECO:0000313" key="8">
    <source>
        <dbReference type="EMBL" id="OAD42167.1"/>
    </source>
</evidence>
<dbReference type="GO" id="GO:0016740">
    <property type="term" value="F:transferase activity"/>
    <property type="evidence" value="ECO:0007669"/>
    <property type="project" value="UniProtKB-KW"/>
</dbReference>
<dbReference type="OrthoDB" id="5297205at2"/>
<name>A0A167I597_9BURK</name>
<feature type="chain" id="PRO_5044549616" evidence="6">
    <location>
        <begin position="28"/>
        <end position="620"/>
    </location>
</feature>
<dbReference type="InterPro" id="IPR043138">
    <property type="entry name" value="GGT_lsub"/>
</dbReference>
<dbReference type="InterPro" id="IPR043137">
    <property type="entry name" value="GGT_ssub_C"/>
</dbReference>
<evidence type="ECO:0000313" key="10">
    <source>
        <dbReference type="Proteomes" id="UP000185680"/>
    </source>
</evidence>
<dbReference type="PRINTS" id="PR01210">
    <property type="entry name" value="GGTRANSPTASE"/>
</dbReference>
<sequence>MTRFTTPSSPRLLALLLLFSLSLIGCAIPPADAPAAPPQPELATGSNTKPGWTLRRQAVAAANPLAAEAGAAILRAGGSAVDAAVAVQMVLTLVEPQSSGIGGGAFLLHHDGRQVQAFDGRETAPAEAGGQLFMGADGKPMGFMEAVVGGRSVGVPGTVAMLSLAHRQHGKLPWAKLFEPAIALAENGFEVSPRLFGLLKAETALQTDPVATAYFFQPDGQPHPVGHRLKNPELAAVLRSIAIDGPNAFYRGAVAQAMVNKARQHPTNPGGLALGDLERYRPVERNALCHAYTPPDAKGKAPAKEWSLCGFPPPSSGALAIGQILGVLARTPGGAEPLGADGLPTPGYLHAYTEASRLAFADRALYLGDPDFVAPPAGRWTSLLDARYLDERAQLIGPAHMPQAPAGAPQGTVSAWAPMPEQPEYGTSHISIVDAFGNALAMTTTIESGFGSRLMVSTDPSRPGGFLLNNELTDFSFSPTDAQGRPVANRVEPGKRPRSSMAPTLVFDKASGQLLMSTGSPGGAFIIHYTAKTLLGVLQWGLTPQAAIDLPNFGSLGGPLVLEAERFPQATADALRERGHKVNGTALTSGLQAIVRGEVRGQPAWLGGADPRREGVVAGE</sequence>
<reference evidence="7 10" key="2">
    <citation type="submission" date="2016-10" db="EMBL/GenBank/DDBJ databases">
        <title>Hydorgenophaga sp. LPB0072 isolated from gastropod.</title>
        <authorList>
            <person name="Kim E."/>
            <person name="Yi H."/>
        </authorList>
    </citation>
    <scope>NUCLEOTIDE SEQUENCE [LARGE SCALE GENOMIC DNA]</scope>
    <source>
        <strain evidence="7 10">LPB0072</strain>
    </source>
</reference>
<dbReference type="PANTHER" id="PTHR43199">
    <property type="entry name" value="GLUTATHIONE HYDROLASE"/>
    <property type="match status" value="1"/>
</dbReference>
<dbReference type="Gene3D" id="1.10.246.130">
    <property type="match status" value="1"/>
</dbReference>
<gene>
    <name evidence="7" type="ORF">LPB072_15955</name>
    <name evidence="8" type="ORF">LPB72_09375</name>
</gene>
<dbReference type="Pfam" id="PF01019">
    <property type="entry name" value="G_glu_transpept"/>
    <property type="match status" value="1"/>
</dbReference>
<comment type="similarity">
    <text evidence="1">Belongs to the gamma-glutamyltransferase family.</text>
</comment>
<dbReference type="PROSITE" id="PS51257">
    <property type="entry name" value="PROKAR_LIPOPROTEIN"/>
    <property type="match status" value="1"/>
</dbReference>
<keyword evidence="2 7" id="KW-0808">Transferase</keyword>
<proteinExistence type="inferred from homology"/>
<dbReference type="PANTHER" id="PTHR43199:SF1">
    <property type="entry name" value="GLUTATHIONE HYDROLASE PROENZYME"/>
    <property type="match status" value="1"/>
</dbReference>
<evidence type="ECO:0000256" key="2">
    <source>
        <dbReference type="ARBA" id="ARBA00022679"/>
    </source>
</evidence>
<reference evidence="8 9" key="1">
    <citation type="submission" date="2016-02" db="EMBL/GenBank/DDBJ databases">
        <title>Draft genome sequence of Hydrogenophaga sp. LPB0072.</title>
        <authorList>
            <person name="Shin S.-K."/>
            <person name="Yi H."/>
        </authorList>
    </citation>
    <scope>NUCLEOTIDE SEQUENCE [LARGE SCALE GENOMIC DNA]</scope>
    <source>
        <strain evidence="8 9">LPB0072</strain>
    </source>
</reference>
<dbReference type="RefSeq" id="WP_066089323.1">
    <property type="nucleotide sequence ID" value="NZ_CP017476.1"/>
</dbReference>
<feature type="region of interest" description="Disordered" evidence="5">
    <location>
        <begin position="478"/>
        <end position="501"/>
    </location>
</feature>
<keyword evidence="9" id="KW-1185">Reference proteome</keyword>
<keyword evidence="4" id="KW-0865">Zymogen</keyword>
<dbReference type="Proteomes" id="UP000185657">
    <property type="component" value="Unassembled WGS sequence"/>
</dbReference>
<accession>A0A167I597</accession>
<dbReference type="InterPro" id="IPR029055">
    <property type="entry name" value="Ntn_hydrolases_N"/>
</dbReference>
<dbReference type="InterPro" id="IPR051792">
    <property type="entry name" value="GGT_bact"/>
</dbReference>